<evidence type="ECO:0000256" key="4">
    <source>
        <dbReference type="ARBA" id="ARBA00023163"/>
    </source>
</evidence>
<dbReference type="InterPro" id="IPR014284">
    <property type="entry name" value="RNA_pol_sigma-70_dom"/>
</dbReference>
<feature type="domain" description="RNA polymerase sigma factor 70 region 4 type 2" evidence="7">
    <location>
        <begin position="146"/>
        <end position="198"/>
    </location>
</feature>
<dbReference type="InterPro" id="IPR036388">
    <property type="entry name" value="WH-like_DNA-bd_sf"/>
</dbReference>
<dbReference type="InterPro" id="IPR007627">
    <property type="entry name" value="RNA_pol_sigma70_r2"/>
</dbReference>
<dbReference type="Pfam" id="PF04542">
    <property type="entry name" value="Sigma70_r2"/>
    <property type="match status" value="1"/>
</dbReference>
<reference evidence="9" key="1">
    <citation type="journal article" date="2019" name="Int. J. Syst. Evol. Microbiol.">
        <title>The Global Catalogue of Microorganisms (GCM) 10K type strain sequencing project: providing services to taxonomists for standard genome sequencing and annotation.</title>
        <authorList>
            <consortium name="The Broad Institute Genomics Platform"/>
            <consortium name="The Broad Institute Genome Sequencing Center for Infectious Disease"/>
            <person name="Wu L."/>
            <person name="Ma J."/>
        </authorList>
    </citation>
    <scope>NUCLEOTIDE SEQUENCE [LARGE SCALE GENOMIC DNA]</scope>
    <source>
        <strain evidence="9">KCTC 42875</strain>
    </source>
</reference>
<accession>A0ABV7RNH9</accession>
<dbReference type="PANTHER" id="PTHR43133">
    <property type="entry name" value="RNA POLYMERASE ECF-TYPE SIGMA FACTO"/>
    <property type="match status" value="1"/>
</dbReference>
<dbReference type="Pfam" id="PF08281">
    <property type="entry name" value="Sigma70_r4_2"/>
    <property type="match status" value="1"/>
</dbReference>
<dbReference type="PANTHER" id="PTHR43133:SF32">
    <property type="entry name" value="BLR3042 PROTEIN"/>
    <property type="match status" value="1"/>
</dbReference>
<dbReference type="CDD" id="cd06171">
    <property type="entry name" value="Sigma70_r4"/>
    <property type="match status" value="1"/>
</dbReference>
<protein>
    <submittedName>
        <fullName evidence="8">RNA polymerase sigma factor</fullName>
    </submittedName>
</protein>
<keyword evidence="3" id="KW-0731">Sigma factor</keyword>
<feature type="region of interest" description="Disordered" evidence="5">
    <location>
        <begin position="1"/>
        <end position="30"/>
    </location>
</feature>
<gene>
    <name evidence="8" type="ORF">ACFOLC_04665</name>
</gene>
<evidence type="ECO:0000256" key="3">
    <source>
        <dbReference type="ARBA" id="ARBA00023082"/>
    </source>
</evidence>
<organism evidence="8 9">
    <name type="scientific">Lysobacter cavernae</name>
    <dbReference type="NCBI Taxonomy" id="1685901"/>
    <lineage>
        <taxon>Bacteria</taxon>
        <taxon>Pseudomonadati</taxon>
        <taxon>Pseudomonadota</taxon>
        <taxon>Gammaproteobacteria</taxon>
        <taxon>Lysobacterales</taxon>
        <taxon>Lysobacteraceae</taxon>
        <taxon>Lysobacter</taxon>
    </lineage>
</organism>
<name>A0ABV7RNH9_9GAMM</name>
<evidence type="ECO:0000259" key="7">
    <source>
        <dbReference type="Pfam" id="PF08281"/>
    </source>
</evidence>
<comment type="similarity">
    <text evidence="1">Belongs to the sigma-70 factor family. ECF subfamily.</text>
</comment>
<comment type="caution">
    <text evidence="8">The sequence shown here is derived from an EMBL/GenBank/DDBJ whole genome shotgun (WGS) entry which is preliminary data.</text>
</comment>
<dbReference type="NCBIfam" id="TIGR02937">
    <property type="entry name" value="sigma70-ECF"/>
    <property type="match status" value="1"/>
</dbReference>
<keyword evidence="2" id="KW-0805">Transcription regulation</keyword>
<dbReference type="InterPro" id="IPR013325">
    <property type="entry name" value="RNA_pol_sigma_r2"/>
</dbReference>
<evidence type="ECO:0000313" key="8">
    <source>
        <dbReference type="EMBL" id="MFC3550302.1"/>
    </source>
</evidence>
<dbReference type="InterPro" id="IPR013324">
    <property type="entry name" value="RNA_pol_sigma_r3/r4-like"/>
</dbReference>
<evidence type="ECO:0000256" key="2">
    <source>
        <dbReference type="ARBA" id="ARBA00023015"/>
    </source>
</evidence>
<dbReference type="EMBL" id="JBHRXK010000002">
    <property type="protein sequence ID" value="MFC3550302.1"/>
    <property type="molecule type" value="Genomic_DNA"/>
</dbReference>
<dbReference type="SUPFAM" id="SSF88659">
    <property type="entry name" value="Sigma3 and sigma4 domains of RNA polymerase sigma factors"/>
    <property type="match status" value="1"/>
</dbReference>
<dbReference type="Gene3D" id="1.10.10.10">
    <property type="entry name" value="Winged helix-like DNA-binding domain superfamily/Winged helix DNA-binding domain"/>
    <property type="match status" value="1"/>
</dbReference>
<evidence type="ECO:0000259" key="6">
    <source>
        <dbReference type="Pfam" id="PF04542"/>
    </source>
</evidence>
<keyword evidence="9" id="KW-1185">Reference proteome</keyword>
<dbReference type="RefSeq" id="WP_386758074.1">
    <property type="nucleotide sequence ID" value="NZ_JBHRXK010000002.1"/>
</dbReference>
<dbReference type="SUPFAM" id="SSF88946">
    <property type="entry name" value="Sigma2 domain of RNA polymerase sigma factors"/>
    <property type="match status" value="1"/>
</dbReference>
<dbReference type="InterPro" id="IPR039425">
    <property type="entry name" value="RNA_pol_sigma-70-like"/>
</dbReference>
<feature type="domain" description="RNA polymerase sigma-70 region 2" evidence="6">
    <location>
        <begin position="51"/>
        <end position="115"/>
    </location>
</feature>
<dbReference type="InterPro" id="IPR013249">
    <property type="entry name" value="RNA_pol_sigma70_r4_t2"/>
</dbReference>
<evidence type="ECO:0000256" key="1">
    <source>
        <dbReference type="ARBA" id="ARBA00010641"/>
    </source>
</evidence>
<proteinExistence type="inferred from homology"/>
<feature type="compositionally biased region" description="Basic and acidic residues" evidence="5">
    <location>
        <begin position="21"/>
        <end position="30"/>
    </location>
</feature>
<keyword evidence="4" id="KW-0804">Transcription</keyword>
<evidence type="ECO:0000313" key="9">
    <source>
        <dbReference type="Proteomes" id="UP001595740"/>
    </source>
</evidence>
<dbReference type="Proteomes" id="UP001595740">
    <property type="component" value="Unassembled WGS sequence"/>
</dbReference>
<sequence length="210" mass="23522">MATRSDPHRDAGPATAGAAARDGDGRDGDGRDEVALMGRVAAEQIDAFESLYRLYHPRLTRFLQGMTRRPALVEEILDDTMLVVWRRAHSYDPGAKVSTWIFGIAYRQALKALRQVDDAVEPGAQALQESPQVGPDGALQQRELRAQLDQAMRALSAEQRAVIELTYYLGYACREIAQIMDCPVDTVKTRMFYARRRLRTLLGDSHEEAM</sequence>
<dbReference type="Gene3D" id="1.10.1740.10">
    <property type="match status" value="1"/>
</dbReference>
<feature type="compositionally biased region" description="Basic and acidic residues" evidence="5">
    <location>
        <begin position="1"/>
        <end position="11"/>
    </location>
</feature>
<evidence type="ECO:0000256" key="5">
    <source>
        <dbReference type="SAM" id="MobiDB-lite"/>
    </source>
</evidence>